<dbReference type="InterPro" id="IPR013783">
    <property type="entry name" value="Ig-like_fold"/>
</dbReference>
<dbReference type="PRINTS" id="PR00133">
    <property type="entry name" value="GLHYDRLASE3"/>
</dbReference>
<keyword evidence="7" id="KW-0732">Signal</keyword>
<dbReference type="GO" id="GO:0009251">
    <property type="term" value="P:glucan catabolic process"/>
    <property type="evidence" value="ECO:0007669"/>
    <property type="project" value="TreeGrafter"/>
</dbReference>
<dbReference type="Gene3D" id="3.20.20.300">
    <property type="entry name" value="Glycoside hydrolase, family 3, N-terminal domain"/>
    <property type="match status" value="1"/>
</dbReference>
<protein>
    <recommendedName>
        <fullName evidence="14">Probable beta-glucosidase G</fullName>
        <ecNumber evidence="5">3.2.1.21</ecNumber>
    </recommendedName>
    <alternativeName>
        <fullName evidence="15">Beta-D-glucoside glucohydrolase G</fullName>
    </alternativeName>
    <alternativeName>
        <fullName evidence="16">Cellobiase G</fullName>
    </alternativeName>
    <alternativeName>
        <fullName evidence="17">Gentiobiase G</fullName>
    </alternativeName>
</protein>
<dbReference type="Gene3D" id="3.40.50.1700">
    <property type="entry name" value="Glycoside hydrolase family 3 C-terminal domain"/>
    <property type="match status" value="1"/>
</dbReference>
<evidence type="ECO:0000256" key="10">
    <source>
        <dbReference type="ARBA" id="ARBA00023277"/>
    </source>
</evidence>
<comment type="subcellular location">
    <subcellularLocation>
        <location evidence="2">Secreted</location>
    </subcellularLocation>
</comment>
<sequence length="796" mass="84874">MAQDYSTSPPVYPSPPTQGTGWEAAFAQAEAFVSNLTLEEKAQLVTGTSGPCVGNIGAIPRLGFDGLCLQDGPLAIRQATYASVFPAGLTTAASWDRSLMLMRGMYMGAEFKGKGSHVALGPVVAPLGRAAYGGRNWEGFSPDPYLTGVAAEQTITGMQQSGIQACLKHFIGYEQESQRNPSLSVDNVTIEAVSSNIDDRTIHELYLWPFANGVHAGVSSIMCSYNRINGSYACQNSKTQNGILKGELGFQGYIMSDWGGTHAGVASINAGLDMDMPGPLSFSGDQNSSFFGGNVTQAVNNGSVSETRVDDMVRRIMTPYFYLQQNQYPPIDGEEPVLNSNFPPYDYQFTLGAANVDVRDSHARLIRKLGSAGTVLLKNVNNTLPLTAPQTMGVFGNDAGDVVDGLYFSGSAFQNQYGYEYGNLPVAGGSGTGRMSYLVSPLEAIKSRTAQDGTLVQYILNNTLISSAGGLSNILPVPQVCLVFLKTWASEGYDRIGLEPDWNSTGVVASVASYCNNTIVITNSAGLNVMPWANNPNVTAILAAHLPGQESGNSIVDVLYGAVNPSGKLPYTIALNASDYNFAPITNSTALVETEDPNAWQSNFTEGLLIDYRHFDYYNESVAFEFGFGLSYTTFDMAGIQIQSQSQTGNGSWDGNWNGGWNSSGSGSGSGSVSALPPPNPIVPGGNPSLWEVLYTVSVTVTNTGGLAGAAVPQVYLSLPQIPGEDPTPLNVLRGFDKIVLQPGESQSVAFGLMRRDLSYWNTVMQEWMIPSGPIGVNAGFSSRDFRQKTQLTAVS</sequence>
<accession>A0AAV9Q3X1</accession>
<feature type="region of interest" description="Disordered" evidence="18">
    <location>
        <begin position="646"/>
        <end position="679"/>
    </location>
</feature>
<dbReference type="FunFam" id="3.20.20.300:FF:000002">
    <property type="entry name" value="Probable beta-glucosidase"/>
    <property type="match status" value="1"/>
</dbReference>
<evidence type="ECO:0000313" key="20">
    <source>
        <dbReference type="EMBL" id="KAK5532453.1"/>
    </source>
</evidence>
<keyword evidence="21" id="KW-1185">Reference proteome</keyword>
<dbReference type="Proteomes" id="UP001345827">
    <property type="component" value="Unassembled WGS sequence"/>
</dbReference>
<dbReference type="SUPFAM" id="SSF52279">
    <property type="entry name" value="Beta-D-glucan exohydrolase, C-terminal domain"/>
    <property type="match status" value="1"/>
</dbReference>
<evidence type="ECO:0000256" key="5">
    <source>
        <dbReference type="ARBA" id="ARBA00012744"/>
    </source>
</evidence>
<dbReference type="Pfam" id="PF14310">
    <property type="entry name" value="Fn3-like"/>
    <property type="match status" value="1"/>
</dbReference>
<dbReference type="AlphaFoldDB" id="A0AAV9Q3X1"/>
<dbReference type="SUPFAM" id="SSF51445">
    <property type="entry name" value="(Trans)glycosidases"/>
    <property type="match status" value="1"/>
</dbReference>
<dbReference type="InterPro" id="IPR026891">
    <property type="entry name" value="Fn3-like"/>
</dbReference>
<evidence type="ECO:0000256" key="18">
    <source>
        <dbReference type="SAM" id="MobiDB-lite"/>
    </source>
</evidence>
<dbReference type="InterPro" id="IPR017853">
    <property type="entry name" value="GH"/>
</dbReference>
<evidence type="ECO:0000256" key="12">
    <source>
        <dbReference type="ARBA" id="ARBA00023326"/>
    </source>
</evidence>
<dbReference type="InterPro" id="IPR036962">
    <property type="entry name" value="Glyco_hydro_3_N_sf"/>
</dbReference>
<keyword evidence="9" id="KW-0325">Glycoprotein</keyword>
<evidence type="ECO:0000256" key="14">
    <source>
        <dbReference type="ARBA" id="ARBA00039579"/>
    </source>
</evidence>
<keyword evidence="6" id="KW-0964">Secreted</keyword>
<dbReference type="SMART" id="SM01217">
    <property type="entry name" value="Fn3_like"/>
    <property type="match status" value="1"/>
</dbReference>
<feature type="domain" description="Fibronectin type III-like" evidence="19">
    <location>
        <begin position="711"/>
        <end position="783"/>
    </location>
</feature>
<keyword evidence="10" id="KW-0119">Carbohydrate metabolism</keyword>
<name>A0AAV9Q3X1_9PEZI</name>
<evidence type="ECO:0000256" key="6">
    <source>
        <dbReference type="ARBA" id="ARBA00022525"/>
    </source>
</evidence>
<evidence type="ECO:0000256" key="15">
    <source>
        <dbReference type="ARBA" id="ARBA00041276"/>
    </source>
</evidence>
<dbReference type="PANTHER" id="PTHR42715:SF12">
    <property type="entry name" value="BETA-GLUCOSIDASE G-RELATED"/>
    <property type="match status" value="1"/>
</dbReference>
<dbReference type="EC" id="3.2.1.21" evidence="5"/>
<keyword evidence="12" id="KW-0624">Polysaccharide degradation</keyword>
<evidence type="ECO:0000256" key="1">
    <source>
        <dbReference type="ARBA" id="ARBA00000448"/>
    </source>
</evidence>
<dbReference type="Gene3D" id="2.60.40.10">
    <property type="entry name" value="Immunoglobulins"/>
    <property type="match status" value="1"/>
</dbReference>
<keyword evidence="8" id="KW-0378">Hydrolase</keyword>
<comment type="catalytic activity">
    <reaction evidence="1">
        <text>Hydrolysis of terminal, non-reducing beta-D-glucosyl residues with release of beta-D-glucose.</text>
        <dbReference type="EC" id="3.2.1.21"/>
    </reaction>
</comment>
<evidence type="ECO:0000256" key="7">
    <source>
        <dbReference type="ARBA" id="ARBA00022729"/>
    </source>
</evidence>
<proteinExistence type="inferred from homology"/>
<reference evidence="20 21" key="1">
    <citation type="submission" date="2023-06" db="EMBL/GenBank/DDBJ databases">
        <title>Black Yeasts Isolated from many extreme environments.</title>
        <authorList>
            <person name="Coleine C."/>
            <person name="Stajich J.E."/>
            <person name="Selbmann L."/>
        </authorList>
    </citation>
    <scope>NUCLEOTIDE SEQUENCE [LARGE SCALE GENOMIC DNA]</scope>
    <source>
        <strain evidence="20 21">CCFEE 5887</strain>
    </source>
</reference>
<dbReference type="EMBL" id="JAXLQG010000015">
    <property type="protein sequence ID" value="KAK5532453.1"/>
    <property type="molecule type" value="Genomic_DNA"/>
</dbReference>
<dbReference type="GO" id="GO:0008422">
    <property type="term" value="F:beta-glucosidase activity"/>
    <property type="evidence" value="ECO:0007669"/>
    <property type="project" value="UniProtKB-EC"/>
</dbReference>
<dbReference type="InterPro" id="IPR050288">
    <property type="entry name" value="Cellulose_deg_GH3"/>
</dbReference>
<evidence type="ECO:0000259" key="19">
    <source>
        <dbReference type="SMART" id="SM01217"/>
    </source>
</evidence>
<evidence type="ECO:0000256" key="11">
    <source>
        <dbReference type="ARBA" id="ARBA00023295"/>
    </source>
</evidence>
<comment type="pathway">
    <text evidence="3">Glycan metabolism; cellulose degradation.</text>
</comment>
<dbReference type="PANTHER" id="PTHR42715">
    <property type="entry name" value="BETA-GLUCOSIDASE"/>
    <property type="match status" value="1"/>
</dbReference>
<dbReference type="GO" id="GO:0005576">
    <property type="term" value="C:extracellular region"/>
    <property type="evidence" value="ECO:0007669"/>
    <property type="project" value="UniProtKB-SubCell"/>
</dbReference>
<evidence type="ECO:0000313" key="21">
    <source>
        <dbReference type="Proteomes" id="UP001345827"/>
    </source>
</evidence>
<comment type="similarity">
    <text evidence="4">Belongs to the glycosyl hydrolase 3 family.</text>
</comment>
<organism evidence="20 21">
    <name type="scientific">Vermiconidia calcicola</name>
    <dbReference type="NCBI Taxonomy" id="1690605"/>
    <lineage>
        <taxon>Eukaryota</taxon>
        <taxon>Fungi</taxon>
        <taxon>Dikarya</taxon>
        <taxon>Ascomycota</taxon>
        <taxon>Pezizomycotina</taxon>
        <taxon>Dothideomycetes</taxon>
        <taxon>Dothideomycetidae</taxon>
        <taxon>Mycosphaerellales</taxon>
        <taxon>Extremaceae</taxon>
        <taxon>Vermiconidia</taxon>
    </lineage>
</organism>
<dbReference type="InterPro" id="IPR001764">
    <property type="entry name" value="Glyco_hydro_3_N"/>
</dbReference>
<evidence type="ECO:0000256" key="9">
    <source>
        <dbReference type="ARBA" id="ARBA00023180"/>
    </source>
</evidence>
<dbReference type="InterPro" id="IPR002772">
    <property type="entry name" value="Glyco_hydro_3_C"/>
</dbReference>
<evidence type="ECO:0000256" key="3">
    <source>
        <dbReference type="ARBA" id="ARBA00004987"/>
    </source>
</evidence>
<evidence type="ECO:0000256" key="16">
    <source>
        <dbReference type="ARBA" id="ARBA00041601"/>
    </source>
</evidence>
<comment type="caution">
    <text evidence="20">The sequence shown here is derived from an EMBL/GenBank/DDBJ whole genome shotgun (WGS) entry which is preliminary data.</text>
</comment>
<evidence type="ECO:0000256" key="8">
    <source>
        <dbReference type="ARBA" id="ARBA00022801"/>
    </source>
</evidence>
<comment type="function">
    <text evidence="13">Beta-glucosidases are one of a number of cellulolytic enzymes involved in the degradation of cellulosic biomass. Catalyzes the last step releasing glucose from the inhibitory cellobiose.</text>
</comment>
<keyword evidence="11" id="KW-0326">Glycosidase</keyword>
<evidence type="ECO:0000256" key="4">
    <source>
        <dbReference type="ARBA" id="ARBA00005336"/>
    </source>
</evidence>
<dbReference type="InterPro" id="IPR036881">
    <property type="entry name" value="Glyco_hydro_3_C_sf"/>
</dbReference>
<dbReference type="Pfam" id="PF00933">
    <property type="entry name" value="Glyco_hydro_3"/>
    <property type="match status" value="1"/>
</dbReference>
<evidence type="ECO:0000256" key="13">
    <source>
        <dbReference type="ARBA" id="ARBA00024983"/>
    </source>
</evidence>
<dbReference type="Pfam" id="PF01915">
    <property type="entry name" value="Glyco_hydro_3_C"/>
    <property type="match status" value="1"/>
</dbReference>
<evidence type="ECO:0000256" key="17">
    <source>
        <dbReference type="ARBA" id="ARBA00041808"/>
    </source>
</evidence>
<evidence type="ECO:0000256" key="2">
    <source>
        <dbReference type="ARBA" id="ARBA00004613"/>
    </source>
</evidence>
<feature type="compositionally biased region" description="Low complexity" evidence="18">
    <location>
        <begin position="649"/>
        <end position="665"/>
    </location>
</feature>
<gene>
    <name evidence="20" type="ORF">LTR25_007986</name>
</gene>